<dbReference type="Gene3D" id="3.30.420.10">
    <property type="entry name" value="Ribonuclease H-like superfamily/Ribonuclease H"/>
    <property type="match status" value="1"/>
</dbReference>
<evidence type="ECO:0000256" key="1">
    <source>
        <dbReference type="ARBA" id="ARBA00023268"/>
    </source>
</evidence>
<dbReference type="Gene3D" id="3.10.20.370">
    <property type="match status" value="1"/>
</dbReference>
<dbReference type="GO" id="GO:0003676">
    <property type="term" value="F:nucleic acid binding"/>
    <property type="evidence" value="ECO:0007669"/>
    <property type="project" value="InterPro"/>
</dbReference>
<sequence length="634" mass="72933">MFSDSNLDRAQSASSTWEQHLEHIKIALSILGANKLFVKEEKCAFGQEELKYLGHVISSKGVAVDPEKIDTMLEWPKPTTVKALRGFLGLTGYYRKFIQDYGKIARPLTEMLKKGSFKWSLQAEESFERLKEAMTKAPVLALPDFNKLFIVECDASGSGIGGVLMQEKRPVAFFSHALQGKTLFLSTYEKEMMALVFAVQKWRPYLLGRKFVVRTDQRSLRHLWEQKITTTAQEKWLVKFMGYDFTIEYKKGKENLVADALSRRNASGVAAISTPVPNWLDPIKDEVQSNQTMQELVDKCEQGEAVGPWEFKDGILYFKNKIYLMSYSSRLPVIVEEMHSSTHEGYHKTLQRARLQGTSFNFSSSYHPQTDGQIEVVNRTVEMYLRCFTSHNQKEWVRWIPWAAYCYNTSIHASTKKTPYEIVYGKPPPNLLSYVPGTTQVEAVDQELRSREQVLKDLREHLLVAQERMKKFYDAKRIDKSFEVGDFVYLKLQPYRQMSLSLRRNLKLSPRFFGPYEILQRVGQVAYKLKLPEGSRIHPIFHVSLLKKKVGTNVAVQDSLPALSYGEDTLFPMPQAILGQRKRKNQEEVLVHWKGLSPADATWENLKELQLRFPDVNLEDKVFSMGEGMSRALS</sequence>
<dbReference type="InterPro" id="IPR050951">
    <property type="entry name" value="Retrovirus_Pol_polyprotein"/>
</dbReference>
<keyword evidence="1" id="KW-0511">Multifunctional enzyme</keyword>
<evidence type="ECO:0000313" key="4">
    <source>
        <dbReference type="EMBL" id="KAI5334926.1"/>
    </source>
</evidence>
<dbReference type="Pfam" id="PF00385">
    <property type="entry name" value="Chromo"/>
    <property type="match status" value="1"/>
</dbReference>
<evidence type="ECO:0000259" key="3">
    <source>
        <dbReference type="PROSITE" id="PS50994"/>
    </source>
</evidence>
<dbReference type="InterPro" id="IPR043502">
    <property type="entry name" value="DNA/RNA_pol_sf"/>
</dbReference>
<feature type="domain" description="Integrase catalytic" evidence="3">
    <location>
        <begin position="271"/>
        <end position="427"/>
    </location>
</feature>
<dbReference type="PROSITE" id="PS50013">
    <property type="entry name" value="CHROMO_2"/>
    <property type="match status" value="1"/>
</dbReference>
<comment type="caution">
    <text evidence="4">The sequence shown here is derived from an EMBL/GenBank/DDBJ whole genome shotgun (WGS) entry which is preliminary data.</text>
</comment>
<proteinExistence type="predicted"/>
<dbReference type="PANTHER" id="PTHR37984">
    <property type="entry name" value="PROTEIN CBG26694"/>
    <property type="match status" value="1"/>
</dbReference>
<dbReference type="InterPro" id="IPR023780">
    <property type="entry name" value="Chromo_domain"/>
</dbReference>
<dbReference type="InterPro" id="IPR056924">
    <property type="entry name" value="SH3_Tf2-1"/>
</dbReference>
<feature type="domain" description="Chromo" evidence="2">
    <location>
        <begin position="572"/>
        <end position="616"/>
    </location>
</feature>
<reference evidence="4 5" key="1">
    <citation type="journal article" date="2022" name="G3 (Bethesda)">
        <title>Whole-genome sequence and methylome profiling of the almond [Prunus dulcis (Mill.) D.A. Webb] cultivar 'Nonpareil'.</title>
        <authorList>
            <person name="D'Amico-Willman K.M."/>
            <person name="Ouma W.Z."/>
            <person name="Meulia T."/>
            <person name="Sideli G.M."/>
            <person name="Gradziel T.M."/>
            <person name="Fresnedo-Ramirez J."/>
        </authorList>
    </citation>
    <scope>NUCLEOTIDE SEQUENCE [LARGE SCALE GENOMIC DNA]</scope>
    <source>
        <strain evidence="4">Clone GOH B32 T37-40</strain>
    </source>
</reference>
<dbReference type="InterPro" id="IPR001584">
    <property type="entry name" value="Integrase_cat-core"/>
</dbReference>
<dbReference type="InterPro" id="IPR000953">
    <property type="entry name" value="Chromo/chromo_shadow_dom"/>
</dbReference>
<dbReference type="Pfam" id="PF24626">
    <property type="entry name" value="SH3_Tf2-1"/>
    <property type="match status" value="1"/>
</dbReference>
<name>A0AAD4Z6Z7_PRUDU</name>
<dbReference type="FunFam" id="3.30.70.270:FF:000020">
    <property type="entry name" value="Transposon Tf2-6 polyprotein-like Protein"/>
    <property type="match status" value="1"/>
</dbReference>
<evidence type="ECO:0008006" key="6">
    <source>
        <dbReference type="Google" id="ProtNLM"/>
    </source>
</evidence>
<keyword evidence="5" id="KW-1185">Reference proteome</keyword>
<dbReference type="PROSITE" id="PS50994">
    <property type="entry name" value="INTEGRASE"/>
    <property type="match status" value="1"/>
</dbReference>
<dbReference type="Pfam" id="PF17919">
    <property type="entry name" value="RT_RNaseH_2"/>
    <property type="match status" value="1"/>
</dbReference>
<dbReference type="InterPro" id="IPR016197">
    <property type="entry name" value="Chromo-like_dom_sf"/>
</dbReference>
<dbReference type="SMART" id="SM00298">
    <property type="entry name" value="CHROMO"/>
    <property type="match status" value="1"/>
</dbReference>
<dbReference type="Gene3D" id="2.40.50.40">
    <property type="match status" value="1"/>
</dbReference>
<dbReference type="GO" id="GO:0015074">
    <property type="term" value="P:DNA integration"/>
    <property type="evidence" value="ECO:0007669"/>
    <property type="project" value="InterPro"/>
</dbReference>
<evidence type="ECO:0000259" key="2">
    <source>
        <dbReference type="PROSITE" id="PS50013"/>
    </source>
</evidence>
<accession>A0AAD4Z6Z7</accession>
<dbReference type="GO" id="GO:0003824">
    <property type="term" value="F:catalytic activity"/>
    <property type="evidence" value="ECO:0007669"/>
    <property type="project" value="UniProtKB-KW"/>
</dbReference>
<dbReference type="SUPFAM" id="SSF53098">
    <property type="entry name" value="Ribonuclease H-like"/>
    <property type="match status" value="1"/>
</dbReference>
<dbReference type="SUPFAM" id="SSF54160">
    <property type="entry name" value="Chromo domain-like"/>
    <property type="match status" value="1"/>
</dbReference>
<dbReference type="InterPro" id="IPR043128">
    <property type="entry name" value="Rev_trsase/Diguanyl_cyclase"/>
</dbReference>
<dbReference type="InterPro" id="IPR012337">
    <property type="entry name" value="RNaseH-like_sf"/>
</dbReference>
<dbReference type="InterPro" id="IPR041577">
    <property type="entry name" value="RT_RNaseH_2"/>
</dbReference>
<dbReference type="PANTHER" id="PTHR37984:SF5">
    <property type="entry name" value="PROTEIN NYNRIN-LIKE"/>
    <property type="match status" value="1"/>
</dbReference>
<dbReference type="AlphaFoldDB" id="A0AAD4Z6Z7"/>
<protein>
    <recommendedName>
        <fullName evidence="6">Transposable element protein</fullName>
    </recommendedName>
</protein>
<dbReference type="Proteomes" id="UP001054821">
    <property type="component" value="Chromosome 4"/>
</dbReference>
<dbReference type="CDD" id="cd09274">
    <property type="entry name" value="RNase_HI_RT_Ty3"/>
    <property type="match status" value="1"/>
</dbReference>
<dbReference type="EMBL" id="JAJFAZ020000004">
    <property type="protein sequence ID" value="KAI5334926.1"/>
    <property type="molecule type" value="Genomic_DNA"/>
</dbReference>
<organism evidence="4 5">
    <name type="scientific">Prunus dulcis</name>
    <name type="common">Almond</name>
    <name type="synonym">Amygdalus dulcis</name>
    <dbReference type="NCBI Taxonomy" id="3755"/>
    <lineage>
        <taxon>Eukaryota</taxon>
        <taxon>Viridiplantae</taxon>
        <taxon>Streptophyta</taxon>
        <taxon>Embryophyta</taxon>
        <taxon>Tracheophyta</taxon>
        <taxon>Spermatophyta</taxon>
        <taxon>Magnoliopsida</taxon>
        <taxon>eudicotyledons</taxon>
        <taxon>Gunneridae</taxon>
        <taxon>Pentapetalae</taxon>
        <taxon>rosids</taxon>
        <taxon>fabids</taxon>
        <taxon>Rosales</taxon>
        <taxon>Rosaceae</taxon>
        <taxon>Amygdaloideae</taxon>
        <taxon>Amygdaleae</taxon>
        <taxon>Prunus</taxon>
    </lineage>
</organism>
<gene>
    <name evidence="4" type="ORF">L3X38_025059</name>
</gene>
<evidence type="ECO:0000313" key="5">
    <source>
        <dbReference type="Proteomes" id="UP001054821"/>
    </source>
</evidence>
<dbReference type="InterPro" id="IPR036397">
    <property type="entry name" value="RNaseH_sf"/>
</dbReference>
<dbReference type="Gene3D" id="3.30.70.270">
    <property type="match status" value="2"/>
</dbReference>
<dbReference type="SUPFAM" id="SSF56672">
    <property type="entry name" value="DNA/RNA polymerases"/>
    <property type="match status" value="1"/>
</dbReference>